<reference evidence="7 8" key="1">
    <citation type="submission" date="2020-09" db="EMBL/GenBank/DDBJ databases">
        <title>Complete genome sequence of an Arctic sea ice bacterium Marinomonas arctica BSI20414.</title>
        <authorList>
            <person name="Liao L."/>
            <person name="Chen B."/>
        </authorList>
    </citation>
    <scope>NUCLEOTIDE SEQUENCE [LARGE SCALE GENOMIC DNA]</scope>
    <source>
        <strain evidence="7 8">BSI20414</strain>
    </source>
</reference>
<dbReference type="PROSITE" id="PS50887">
    <property type="entry name" value="GGDEF"/>
    <property type="match status" value="1"/>
</dbReference>
<dbReference type="Pfam" id="PF05227">
    <property type="entry name" value="CHASE3"/>
    <property type="match status" value="1"/>
</dbReference>
<dbReference type="GO" id="GO:0005886">
    <property type="term" value="C:plasma membrane"/>
    <property type="evidence" value="ECO:0007669"/>
    <property type="project" value="TreeGrafter"/>
</dbReference>
<protein>
    <recommendedName>
        <fullName evidence="2">diguanylate cyclase</fullName>
        <ecNumber evidence="2">2.7.7.65</ecNumber>
    </recommendedName>
</protein>
<evidence type="ECO:0000256" key="3">
    <source>
        <dbReference type="ARBA" id="ARBA00034247"/>
    </source>
</evidence>
<dbReference type="KEGG" id="mard:IBG28_03260"/>
<dbReference type="Gene3D" id="3.30.450.40">
    <property type="match status" value="1"/>
</dbReference>
<organism evidence="7 8">
    <name type="scientific">Marinomonas arctica</name>
    <dbReference type="NCBI Taxonomy" id="383750"/>
    <lineage>
        <taxon>Bacteria</taxon>
        <taxon>Pseudomonadati</taxon>
        <taxon>Pseudomonadota</taxon>
        <taxon>Gammaproteobacteria</taxon>
        <taxon>Oceanospirillales</taxon>
        <taxon>Oceanospirillaceae</taxon>
        <taxon>Marinomonas</taxon>
    </lineage>
</organism>
<accession>A0A7H1J869</accession>
<keyword evidence="4" id="KW-0472">Membrane</keyword>
<dbReference type="Pfam" id="PF00990">
    <property type="entry name" value="GGDEF"/>
    <property type="match status" value="1"/>
</dbReference>
<dbReference type="Proteomes" id="UP000516370">
    <property type="component" value="Chromosome"/>
</dbReference>
<dbReference type="GO" id="GO:1902201">
    <property type="term" value="P:negative regulation of bacterial-type flagellum-dependent cell motility"/>
    <property type="evidence" value="ECO:0007669"/>
    <property type="project" value="TreeGrafter"/>
</dbReference>
<gene>
    <name evidence="7" type="ORF">IBG28_03260</name>
</gene>
<evidence type="ECO:0000313" key="8">
    <source>
        <dbReference type="Proteomes" id="UP000516370"/>
    </source>
</evidence>
<dbReference type="OrthoDB" id="5645859at2"/>
<evidence type="ECO:0000256" key="2">
    <source>
        <dbReference type="ARBA" id="ARBA00012528"/>
    </source>
</evidence>
<evidence type="ECO:0000256" key="1">
    <source>
        <dbReference type="ARBA" id="ARBA00001946"/>
    </source>
</evidence>
<evidence type="ECO:0000256" key="4">
    <source>
        <dbReference type="SAM" id="Phobius"/>
    </source>
</evidence>
<comment type="catalytic activity">
    <reaction evidence="3">
        <text>2 GTP = 3',3'-c-di-GMP + 2 diphosphate</text>
        <dbReference type="Rhea" id="RHEA:24898"/>
        <dbReference type="ChEBI" id="CHEBI:33019"/>
        <dbReference type="ChEBI" id="CHEBI:37565"/>
        <dbReference type="ChEBI" id="CHEBI:58805"/>
        <dbReference type="EC" id="2.7.7.65"/>
    </reaction>
</comment>
<dbReference type="Gene3D" id="6.10.340.10">
    <property type="match status" value="1"/>
</dbReference>
<dbReference type="RefSeq" id="WP_111607100.1">
    <property type="nucleotide sequence ID" value="NZ_BMLJ01000004.1"/>
</dbReference>
<evidence type="ECO:0000259" key="6">
    <source>
        <dbReference type="PROSITE" id="PS50887"/>
    </source>
</evidence>
<feature type="transmembrane region" description="Helical" evidence="4">
    <location>
        <begin position="187"/>
        <end position="209"/>
    </location>
</feature>
<dbReference type="InterPro" id="IPR050469">
    <property type="entry name" value="Diguanylate_Cyclase"/>
</dbReference>
<dbReference type="InterPro" id="IPR029787">
    <property type="entry name" value="Nucleotide_cyclase"/>
</dbReference>
<dbReference type="AlphaFoldDB" id="A0A7H1J869"/>
<dbReference type="FunFam" id="3.30.70.270:FF:000001">
    <property type="entry name" value="Diguanylate cyclase domain protein"/>
    <property type="match status" value="1"/>
</dbReference>
<dbReference type="CDD" id="cd06225">
    <property type="entry name" value="HAMP"/>
    <property type="match status" value="1"/>
</dbReference>
<dbReference type="InterPro" id="IPR000160">
    <property type="entry name" value="GGDEF_dom"/>
</dbReference>
<evidence type="ECO:0000313" key="7">
    <source>
        <dbReference type="EMBL" id="QNT06685.1"/>
    </source>
</evidence>
<keyword evidence="8" id="KW-1185">Reference proteome</keyword>
<dbReference type="GO" id="GO:0007165">
    <property type="term" value="P:signal transduction"/>
    <property type="evidence" value="ECO:0007669"/>
    <property type="project" value="InterPro"/>
</dbReference>
<dbReference type="GO" id="GO:0052621">
    <property type="term" value="F:diguanylate cyclase activity"/>
    <property type="evidence" value="ECO:0007669"/>
    <property type="project" value="UniProtKB-EC"/>
</dbReference>
<proteinExistence type="predicted"/>
<feature type="domain" description="GGDEF" evidence="6">
    <location>
        <begin position="471"/>
        <end position="604"/>
    </location>
</feature>
<evidence type="ECO:0000259" key="5">
    <source>
        <dbReference type="PROSITE" id="PS50885"/>
    </source>
</evidence>
<dbReference type="EMBL" id="CP061081">
    <property type="protein sequence ID" value="QNT06685.1"/>
    <property type="molecule type" value="Genomic_DNA"/>
</dbReference>
<dbReference type="InterPro" id="IPR003018">
    <property type="entry name" value="GAF"/>
</dbReference>
<dbReference type="SUPFAM" id="SSF55781">
    <property type="entry name" value="GAF domain-like"/>
    <property type="match status" value="1"/>
</dbReference>
<dbReference type="PANTHER" id="PTHR45138">
    <property type="entry name" value="REGULATORY COMPONENTS OF SENSORY TRANSDUCTION SYSTEM"/>
    <property type="match status" value="1"/>
</dbReference>
<dbReference type="GO" id="GO:0043709">
    <property type="term" value="P:cell adhesion involved in single-species biofilm formation"/>
    <property type="evidence" value="ECO:0007669"/>
    <property type="project" value="TreeGrafter"/>
</dbReference>
<dbReference type="Pfam" id="PF01590">
    <property type="entry name" value="GAF"/>
    <property type="match status" value="1"/>
</dbReference>
<dbReference type="NCBIfam" id="TIGR00254">
    <property type="entry name" value="GGDEF"/>
    <property type="match status" value="1"/>
</dbReference>
<dbReference type="EC" id="2.7.7.65" evidence="2"/>
<dbReference type="SMART" id="SM00065">
    <property type="entry name" value="GAF"/>
    <property type="match status" value="1"/>
</dbReference>
<keyword evidence="4" id="KW-1133">Transmembrane helix</keyword>
<dbReference type="PROSITE" id="PS50885">
    <property type="entry name" value="HAMP"/>
    <property type="match status" value="1"/>
</dbReference>
<dbReference type="SUPFAM" id="SSF55073">
    <property type="entry name" value="Nucleotide cyclase"/>
    <property type="match status" value="1"/>
</dbReference>
<dbReference type="Pfam" id="PF00672">
    <property type="entry name" value="HAMP"/>
    <property type="match status" value="1"/>
</dbReference>
<dbReference type="PANTHER" id="PTHR45138:SF9">
    <property type="entry name" value="DIGUANYLATE CYCLASE DGCM-RELATED"/>
    <property type="match status" value="1"/>
</dbReference>
<dbReference type="SMART" id="SM00304">
    <property type="entry name" value="HAMP"/>
    <property type="match status" value="1"/>
</dbReference>
<dbReference type="InterPro" id="IPR007891">
    <property type="entry name" value="CHASE3"/>
</dbReference>
<sequence length="607" mass="67799">MQWFQSRLIFRVFITTFLPTLLLVLAFLPVYQTSQQTSIANQQVAESYSIMADLNQLTQFIVDAQTAVRGYLLTGDDSFLEPYYQSLSAVRALQQKMLNGPELTDQHRTILTAVIAGFAEWQNTVAKAQITTFRANRSNQQASFADEGKQKIDVLKTLVDDLISVEYSRLKQRQQQSDDAADDARSFLMASMFFSLALAFVFASFTAFYTANSLNQITQVARAFAAGDLKQRANTKGRDEFNILGTVFNQLAEQLQQMMQLEKQQTQQLHLQVEKLVKARIEDARQLKLVGELLQSCQNEAEAADVVRISCQKIFNGSSGALFLSADDGFEQASGWGTQCYEAHFEHDSCWAVRRAKSHFYESNDTALQCDHLHDHAEPVLCIPLLARGDLVGVLSIEPCLDFQSAASWLEENQEGAANLAEQLALALMNIKLRDSLQEQSLRDALTGLYNRRQMDISFEEAFEEAEEQSSPLSVLLVDIDHFKKLNDVHGHAVGDEALKLLADLLEDMFRGTDVACRFGGEEFVVLLPGADLASAVKRAEELRERCQAMTLFTDGKPLHFTLSIGVAALAAEIGQPDELLKRADDALYKAKNQGRNRVETADLMDS</sequence>
<keyword evidence="4" id="KW-0812">Transmembrane</keyword>
<feature type="transmembrane region" description="Helical" evidence="4">
    <location>
        <begin position="12"/>
        <end position="31"/>
    </location>
</feature>
<name>A0A7H1J869_9GAMM</name>
<dbReference type="SUPFAM" id="SSF158472">
    <property type="entry name" value="HAMP domain-like"/>
    <property type="match status" value="1"/>
</dbReference>
<dbReference type="Gene3D" id="3.30.70.270">
    <property type="match status" value="1"/>
</dbReference>
<dbReference type="InterPro" id="IPR029016">
    <property type="entry name" value="GAF-like_dom_sf"/>
</dbReference>
<dbReference type="InterPro" id="IPR043128">
    <property type="entry name" value="Rev_trsase/Diguanyl_cyclase"/>
</dbReference>
<dbReference type="InterPro" id="IPR003660">
    <property type="entry name" value="HAMP_dom"/>
</dbReference>
<comment type="cofactor">
    <cofactor evidence="1">
        <name>Mg(2+)</name>
        <dbReference type="ChEBI" id="CHEBI:18420"/>
    </cofactor>
</comment>
<feature type="domain" description="HAMP" evidence="5">
    <location>
        <begin position="208"/>
        <end position="260"/>
    </location>
</feature>
<dbReference type="SMART" id="SM00267">
    <property type="entry name" value="GGDEF"/>
    <property type="match status" value="1"/>
</dbReference>
<dbReference type="CDD" id="cd01949">
    <property type="entry name" value="GGDEF"/>
    <property type="match status" value="1"/>
</dbReference>